<dbReference type="EMBL" id="LR798278">
    <property type="protein sequence ID" value="CAB5220002.1"/>
    <property type="molecule type" value="Genomic_DNA"/>
</dbReference>
<gene>
    <name evidence="1" type="ORF">UFOVP239_27</name>
</gene>
<organism evidence="1">
    <name type="scientific">uncultured Caudovirales phage</name>
    <dbReference type="NCBI Taxonomy" id="2100421"/>
    <lineage>
        <taxon>Viruses</taxon>
        <taxon>Duplodnaviria</taxon>
        <taxon>Heunggongvirae</taxon>
        <taxon>Uroviricota</taxon>
        <taxon>Caudoviricetes</taxon>
        <taxon>Peduoviridae</taxon>
        <taxon>Maltschvirus</taxon>
        <taxon>Maltschvirus maltsch</taxon>
    </lineage>
</organism>
<name>A0A6J7WTH9_9CAUD</name>
<proteinExistence type="predicted"/>
<sequence>MNWLPAHKCGLHLSHNEHKNFYLSVQDHYDCKDFVSPEEYIKAIDEDSVWVLQWYPETPIGFHIICAASLQAIEDALKEEK</sequence>
<evidence type="ECO:0000313" key="1">
    <source>
        <dbReference type="EMBL" id="CAB5220002.1"/>
    </source>
</evidence>
<reference evidence="1" key="1">
    <citation type="submission" date="2020-05" db="EMBL/GenBank/DDBJ databases">
        <authorList>
            <person name="Chiriac C."/>
            <person name="Salcher M."/>
            <person name="Ghai R."/>
            <person name="Kavagutti S V."/>
        </authorList>
    </citation>
    <scope>NUCLEOTIDE SEQUENCE</scope>
</reference>
<protein>
    <submittedName>
        <fullName evidence="1">Uncharacterized protein</fullName>
    </submittedName>
</protein>
<accession>A0A6J7WTH9</accession>